<evidence type="ECO:0000313" key="2">
    <source>
        <dbReference type="Proteomes" id="UP000297693"/>
    </source>
</evidence>
<proteinExistence type="predicted"/>
<dbReference type="InterPro" id="IPR001753">
    <property type="entry name" value="Enoyl-CoA_hydra/iso"/>
</dbReference>
<comment type="caution">
    <text evidence="1">The sequence shown here is derived from an EMBL/GenBank/DDBJ whole genome shotgun (WGS) entry which is preliminary data.</text>
</comment>
<protein>
    <submittedName>
        <fullName evidence="1">Enoyl-CoA hydratase/isomerase family protein</fullName>
    </submittedName>
</protein>
<organism evidence="1 2">
    <name type="scientific">Leptospira ognonensis</name>
    <dbReference type="NCBI Taxonomy" id="2484945"/>
    <lineage>
        <taxon>Bacteria</taxon>
        <taxon>Pseudomonadati</taxon>
        <taxon>Spirochaetota</taxon>
        <taxon>Spirochaetia</taxon>
        <taxon>Leptospirales</taxon>
        <taxon>Leptospiraceae</taxon>
        <taxon>Leptospira</taxon>
    </lineage>
</organism>
<dbReference type="RefSeq" id="WP_135624631.1">
    <property type="nucleotide sequence ID" value="NZ_RQGD01000035.1"/>
</dbReference>
<keyword evidence="1" id="KW-0413">Isomerase</keyword>
<accession>A0A4R9JWU5</accession>
<dbReference type="PANTHER" id="PTHR11941:SF54">
    <property type="entry name" value="ENOYL-COA HYDRATASE, MITOCHONDRIAL"/>
    <property type="match status" value="1"/>
</dbReference>
<dbReference type="EMBL" id="RQGD01000035">
    <property type="protein sequence ID" value="TGL57510.1"/>
    <property type="molecule type" value="Genomic_DNA"/>
</dbReference>
<name>A0A4R9JWU5_9LEPT</name>
<dbReference type="InterPro" id="IPR029045">
    <property type="entry name" value="ClpP/crotonase-like_dom_sf"/>
</dbReference>
<dbReference type="GO" id="GO:0006635">
    <property type="term" value="P:fatty acid beta-oxidation"/>
    <property type="evidence" value="ECO:0007669"/>
    <property type="project" value="TreeGrafter"/>
</dbReference>
<dbReference type="CDD" id="cd06558">
    <property type="entry name" value="crotonase-like"/>
    <property type="match status" value="1"/>
</dbReference>
<dbReference type="OrthoDB" id="341912at2"/>
<keyword evidence="2" id="KW-1185">Reference proteome</keyword>
<dbReference type="Gene3D" id="3.90.226.10">
    <property type="entry name" value="2-enoyl-CoA Hydratase, Chain A, domain 1"/>
    <property type="match status" value="1"/>
</dbReference>
<sequence length="254" mass="28187">MIHYKNENGFQSISLDINENNSFDLEAFKLLDATLEKAASEKSKVLILRSEREKVYSTGLNLAQLSNNPTDAILQDFMKYFYGILDKIYSYPTPVIAEVSGHAMGYGAMLALACDFRFGLEGMRIGLPEVKIGIGVPSFIILMLSDIIGKKQASDHVLWGNAFKTTEALDLGLFHELFNDSGKLRESVDKYANKLSKNSIQAMIATKSNLRELTSFRKELIKKDIAATLASLQSEDAKEGIASAVAGRRPEFKF</sequence>
<dbReference type="Pfam" id="PF00378">
    <property type="entry name" value="ECH_1"/>
    <property type="match status" value="1"/>
</dbReference>
<dbReference type="SUPFAM" id="SSF52096">
    <property type="entry name" value="ClpP/crotonase"/>
    <property type="match status" value="1"/>
</dbReference>
<evidence type="ECO:0000313" key="1">
    <source>
        <dbReference type="EMBL" id="TGL57510.1"/>
    </source>
</evidence>
<dbReference type="GO" id="GO:0016853">
    <property type="term" value="F:isomerase activity"/>
    <property type="evidence" value="ECO:0007669"/>
    <property type="project" value="UniProtKB-KW"/>
</dbReference>
<dbReference type="PANTHER" id="PTHR11941">
    <property type="entry name" value="ENOYL-COA HYDRATASE-RELATED"/>
    <property type="match status" value="1"/>
</dbReference>
<gene>
    <name evidence="1" type="ORF">EHQ58_14640</name>
</gene>
<reference evidence="1" key="1">
    <citation type="journal article" date="2019" name="PLoS Negl. Trop. Dis.">
        <title>Revisiting the worldwide diversity of Leptospira species in the environment.</title>
        <authorList>
            <person name="Vincent A.T."/>
            <person name="Schiettekatte O."/>
            <person name="Bourhy P."/>
            <person name="Veyrier F.J."/>
            <person name="Picardeau M."/>
        </authorList>
    </citation>
    <scope>NUCLEOTIDE SEQUENCE [LARGE SCALE GENOMIC DNA]</scope>
    <source>
        <strain evidence="1">201702476</strain>
    </source>
</reference>
<dbReference type="AlphaFoldDB" id="A0A4R9JWU5"/>
<dbReference type="Proteomes" id="UP000297693">
    <property type="component" value="Unassembled WGS sequence"/>
</dbReference>